<keyword evidence="1" id="KW-0812">Transmembrane</keyword>
<evidence type="ECO:0000313" key="2">
    <source>
        <dbReference type="EMBL" id="EFM26944.1"/>
    </source>
</evidence>
<protein>
    <submittedName>
        <fullName evidence="2">Uncharacterized protein</fullName>
    </submittedName>
</protein>
<reference evidence="2 3" key="1">
    <citation type="submission" date="2010-07" db="EMBL/GenBank/DDBJ databases">
        <authorList>
            <person name="Muzny D."/>
            <person name="Qin X."/>
            <person name="Deng J."/>
            <person name="Jiang H."/>
            <person name="Liu Y."/>
            <person name="Qu J."/>
            <person name="Song X.-Z."/>
            <person name="Zhang L."/>
            <person name="Thornton R."/>
            <person name="Coyle M."/>
            <person name="Francisco L."/>
            <person name="Jackson L."/>
            <person name="Javaid M."/>
            <person name="Korchina V."/>
            <person name="Kovar C."/>
            <person name="Mata R."/>
            <person name="Mathew T."/>
            <person name="Ngo R."/>
            <person name="Nguyen L."/>
            <person name="Nguyen N."/>
            <person name="Okwuonu G."/>
            <person name="Ongeri F."/>
            <person name="Pham C."/>
            <person name="Simmons D."/>
            <person name="Wilczek-Boney K."/>
            <person name="Hale W."/>
            <person name="Jakkamsetti A."/>
            <person name="Pham P."/>
            <person name="Ruth R."/>
            <person name="San Lucas F."/>
            <person name="Warren J."/>
            <person name="Zhang J."/>
            <person name="Zhao Z."/>
            <person name="Zhou C."/>
            <person name="Zhu D."/>
            <person name="Lee S."/>
            <person name="Bess C."/>
            <person name="Blankenburg K."/>
            <person name="Forbes L."/>
            <person name="Fu Q."/>
            <person name="Gubbala S."/>
            <person name="Hirani K."/>
            <person name="Jayaseelan J.C."/>
            <person name="Lara F."/>
            <person name="Munidasa M."/>
            <person name="Palculict T."/>
            <person name="Patil S."/>
            <person name="Pu L.-L."/>
            <person name="Saada N."/>
            <person name="Tang L."/>
            <person name="Weissenberger G."/>
            <person name="Zhu Y."/>
            <person name="Hemphill L."/>
            <person name="Shang Y."/>
            <person name="Youmans B."/>
            <person name="Ayvaz T."/>
            <person name="Ross M."/>
            <person name="Santibanez J."/>
            <person name="Aqrawi P."/>
            <person name="Gross S."/>
            <person name="Joshi V."/>
            <person name="Fowler G."/>
            <person name="Nazareth L."/>
            <person name="Reid J."/>
            <person name="Worley K."/>
            <person name="Petrosino J."/>
            <person name="Highlander S."/>
            <person name="Gibbs R."/>
        </authorList>
    </citation>
    <scope>NUCLEOTIDE SEQUENCE [LARGE SCALE GENOMIC DNA]</scope>
    <source>
        <strain evidence="2 3">ATCC 700338</strain>
    </source>
</reference>
<proteinExistence type="predicted"/>
<organism evidence="2 3">
    <name type="scientific">Streptococcus equinus ATCC 700338</name>
    <dbReference type="NCBI Taxonomy" id="864569"/>
    <lineage>
        <taxon>Bacteria</taxon>
        <taxon>Bacillati</taxon>
        <taxon>Bacillota</taxon>
        <taxon>Bacilli</taxon>
        <taxon>Lactobacillales</taxon>
        <taxon>Streptococcaceae</taxon>
        <taxon>Streptococcus</taxon>
    </lineage>
</organism>
<name>E0PFR7_STREI</name>
<sequence>MFFDIFYFFAGFYLFELKINFKSTQKAQPSSAELDIFYGLMCLIMGFYPTAIAIYQKRVLFFQLTFRKLVSHEFFWQNTFCRLLLLS</sequence>
<keyword evidence="1" id="KW-1133">Transmembrane helix</keyword>
<accession>E0PFR7</accession>
<dbReference type="AlphaFoldDB" id="E0PFR7"/>
<dbReference type="HOGENOM" id="CLU_2481950_0_0_9"/>
<keyword evidence="3" id="KW-1185">Reference proteome</keyword>
<dbReference type="Proteomes" id="UP000004290">
    <property type="component" value="Unassembled WGS sequence"/>
</dbReference>
<evidence type="ECO:0000256" key="1">
    <source>
        <dbReference type="SAM" id="Phobius"/>
    </source>
</evidence>
<feature type="transmembrane region" description="Helical" evidence="1">
    <location>
        <begin position="36"/>
        <end position="55"/>
    </location>
</feature>
<keyword evidence="1" id="KW-0472">Membrane</keyword>
<comment type="caution">
    <text evidence="2">The sequence shown here is derived from an EMBL/GenBank/DDBJ whole genome shotgun (WGS) entry which is preliminary data.</text>
</comment>
<evidence type="ECO:0000313" key="3">
    <source>
        <dbReference type="Proteomes" id="UP000004290"/>
    </source>
</evidence>
<gene>
    <name evidence="2" type="ORF">HMPREF9319_1690</name>
</gene>
<dbReference type="EMBL" id="AEEL01000021">
    <property type="protein sequence ID" value="EFM26944.1"/>
    <property type="molecule type" value="Genomic_DNA"/>
</dbReference>